<dbReference type="GO" id="GO:0047884">
    <property type="term" value="F:FAD diphosphatase activity"/>
    <property type="evidence" value="ECO:0007669"/>
    <property type="project" value="TreeGrafter"/>
</dbReference>
<dbReference type="STRING" id="559304.G8YEH1"/>
<sequence>MISHMNRFSHRIINNMSKAFTREIRTAGCLIIGDEVLNGKILDTNSYAFAKYCFNNLNIPLKRTIVCADDKEDIKSSLRILLDQDECDLVVTSGGIGPTHDDITYSAVAEAYNIPCTLDQDTVNRMNSIRSDYISKLSEEQKKSFYRMATIPSGSQVEKIFSDQSLWVPIVGIEGRVYILPGVPSLFKKLLNNLSPYLEKRLRSVVLTRYFVKTKSKESELAPFLSELQSECDNIYGKGNVKLGSYPHMEWGINTISIIGNNKVRNTELRSIVNQILENVGGEAIEINKEEEDELTTKLP</sequence>
<gene>
    <name evidence="2" type="primary">Piso0_002229</name>
    <name evidence="2" type="ORF">GNLVRS01_PISO0I05684g</name>
</gene>
<dbReference type="PANTHER" id="PTHR47675:SF1">
    <property type="entry name" value="MOLYBDOPTERIN BINDING DOMAIN PROTEIN (AFU_ORTHOLOGUE AFUA_5G11210)"/>
    <property type="match status" value="1"/>
</dbReference>
<dbReference type="Gene3D" id="3.40.980.10">
    <property type="entry name" value="MoaB/Mog-like domain"/>
    <property type="match status" value="1"/>
</dbReference>
<name>G8YEH1_PICSO</name>
<dbReference type="HOGENOM" id="CLU_030805_0_0_1"/>
<reference evidence="2 3" key="1">
    <citation type="journal article" date="2012" name="G3 (Bethesda)">
        <title>Pichia sorbitophila, an interspecies yeast hybrid reveals early steps of genome resolution following polyploidization.</title>
        <authorList>
            <person name="Leh Louis V."/>
            <person name="Despons L."/>
            <person name="Friedrich A."/>
            <person name="Martin T."/>
            <person name="Durrens P."/>
            <person name="Casaregola S."/>
            <person name="Neuveglise C."/>
            <person name="Fairhead C."/>
            <person name="Marck C."/>
            <person name="Cruz J.A."/>
            <person name="Straub M.L."/>
            <person name="Kugler V."/>
            <person name="Sacerdot C."/>
            <person name="Uzunov Z."/>
            <person name="Thierry A."/>
            <person name="Weiss S."/>
            <person name="Bleykasten C."/>
            <person name="De Montigny J."/>
            <person name="Jacques N."/>
            <person name="Jung P."/>
            <person name="Lemaire M."/>
            <person name="Mallet S."/>
            <person name="Morel G."/>
            <person name="Richard G.F."/>
            <person name="Sarkar A."/>
            <person name="Savel G."/>
            <person name="Schacherer J."/>
            <person name="Seret M.L."/>
            <person name="Talla E."/>
            <person name="Samson G."/>
            <person name="Jubin C."/>
            <person name="Poulain J."/>
            <person name="Vacherie B."/>
            <person name="Barbe V."/>
            <person name="Pelletier E."/>
            <person name="Sherman D.J."/>
            <person name="Westhof E."/>
            <person name="Weissenbach J."/>
            <person name="Baret P.V."/>
            <person name="Wincker P."/>
            <person name="Gaillardin C."/>
            <person name="Dujon B."/>
            <person name="Souciet J.L."/>
        </authorList>
    </citation>
    <scope>NUCLEOTIDE SEQUENCE [LARGE SCALE GENOMIC DNA]</scope>
    <source>
        <strain evidence="3">ATCC MYA-4447 / BCRC 22081 / CBS 7064 / NBRC 10061 / NRRL Y-12695</strain>
    </source>
</reference>
<accession>G8YEH1</accession>
<protein>
    <submittedName>
        <fullName evidence="2">Piso0_002229 protein</fullName>
    </submittedName>
</protein>
<dbReference type="EMBL" id="FO082051">
    <property type="protein sequence ID" value="CCE81570.1"/>
    <property type="molecule type" value="Genomic_DNA"/>
</dbReference>
<dbReference type="PANTHER" id="PTHR47675">
    <property type="entry name" value="MOLYBDOPTERIN BINDING DOMAIN PROTEIN (AFU_ORTHOLOGUE AFUA_5G11210)"/>
    <property type="match status" value="1"/>
</dbReference>
<dbReference type="SMART" id="SM00852">
    <property type="entry name" value="MoCF_biosynth"/>
    <property type="match status" value="1"/>
</dbReference>
<dbReference type="OrthoDB" id="448496at2759"/>
<dbReference type="Pfam" id="PF00994">
    <property type="entry name" value="MoCF_biosynth"/>
    <property type="match status" value="1"/>
</dbReference>
<dbReference type="eggNOG" id="KOG2644">
    <property type="taxonomic scope" value="Eukaryota"/>
</dbReference>
<dbReference type="InParanoid" id="G8YEH1"/>
<dbReference type="SUPFAM" id="SSF53218">
    <property type="entry name" value="Molybdenum cofactor biosynthesis proteins"/>
    <property type="match status" value="1"/>
</dbReference>
<evidence type="ECO:0000259" key="1">
    <source>
        <dbReference type="SMART" id="SM00852"/>
    </source>
</evidence>
<dbReference type="CDD" id="cd00885">
    <property type="entry name" value="cinA"/>
    <property type="match status" value="1"/>
</dbReference>
<proteinExistence type="predicted"/>
<dbReference type="AlphaFoldDB" id="G8YEH1"/>
<evidence type="ECO:0000313" key="2">
    <source>
        <dbReference type="EMBL" id="CCE81570.1"/>
    </source>
</evidence>
<dbReference type="OMA" id="MARMPRG"/>
<dbReference type="FunCoup" id="G8YEH1">
    <property type="interactions" value="20"/>
</dbReference>
<dbReference type="InterPro" id="IPR001453">
    <property type="entry name" value="MoaB/Mog_dom"/>
</dbReference>
<dbReference type="Proteomes" id="UP000005222">
    <property type="component" value="Chromosome I"/>
</dbReference>
<evidence type="ECO:0000313" key="3">
    <source>
        <dbReference type="Proteomes" id="UP000005222"/>
    </source>
</evidence>
<keyword evidence="3" id="KW-1185">Reference proteome</keyword>
<feature type="domain" description="MoaB/Mog" evidence="1">
    <location>
        <begin position="28"/>
        <end position="201"/>
    </location>
</feature>
<dbReference type="InterPro" id="IPR036425">
    <property type="entry name" value="MoaB/Mog-like_dom_sf"/>
</dbReference>
<organism evidence="2 3">
    <name type="scientific">Pichia sorbitophila (strain ATCC MYA-4447 / BCRC 22081 / CBS 7064 / NBRC 10061 / NRRL Y-12695)</name>
    <name type="common">Hybrid yeast</name>
    <dbReference type="NCBI Taxonomy" id="559304"/>
    <lineage>
        <taxon>Eukaryota</taxon>
        <taxon>Fungi</taxon>
        <taxon>Dikarya</taxon>
        <taxon>Ascomycota</taxon>
        <taxon>Saccharomycotina</taxon>
        <taxon>Pichiomycetes</taxon>
        <taxon>Debaryomycetaceae</taxon>
        <taxon>Millerozyma</taxon>
    </lineage>
</organism>
<dbReference type="GO" id="GO:0042726">
    <property type="term" value="P:flavin-containing compound metabolic process"/>
    <property type="evidence" value="ECO:0007669"/>
    <property type="project" value="TreeGrafter"/>
</dbReference>